<evidence type="ECO:0000313" key="2">
    <source>
        <dbReference type="Proteomes" id="UP001500552"/>
    </source>
</evidence>
<comment type="caution">
    <text evidence="1">The sequence shown here is derived from an EMBL/GenBank/DDBJ whole genome shotgun (WGS) entry which is preliminary data.</text>
</comment>
<evidence type="ECO:0008006" key="3">
    <source>
        <dbReference type="Google" id="ProtNLM"/>
    </source>
</evidence>
<dbReference type="Proteomes" id="UP001500552">
    <property type="component" value="Unassembled WGS sequence"/>
</dbReference>
<keyword evidence="2" id="KW-1185">Reference proteome</keyword>
<accession>A0ABP8L8H4</accession>
<dbReference type="RefSeq" id="WP_345156594.1">
    <property type="nucleotide sequence ID" value="NZ_BAABHC010000002.1"/>
</dbReference>
<protein>
    <recommendedName>
        <fullName evidence="3">Antirestriction protein (ArdA)</fullName>
    </recommendedName>
</protein>
<proteinExistence type="predicted"/>
<evidence type="ECO:0000313" key="1">
    <source>
        <dbReference type="EMBL" id="GAA4424891.1"/>
    </source>
</evidence>
<sequence>MELQGTWTKDEEGYMSFETPELQRLYETVTDSYHRIYNRYVEELDDDDDAYYKALEEGYEMITDYKNIEGQEEFVTSYSTPAYIADIWYGFDEETNKRVYSQGFIRISSRTTSA</sequence>
<reference evidence="2" key="1">
    <citation type="journal article" date="2019" name="Int. J. Syst. Evol. Microbiol.">
        <title>The Global Catalogue of Microorganisms (GCM) 10K type strain sequencing project: providing services to taxonomists for standard genome sequencing and annotation.</title>
        <authorList>
            <consortium name="The Broad Institute Genomics Platform"/>
            <consortium name="The Broad Institute Genome Sequencing Center for Infectious Disease"/>
            <person name="Wu L."/>
            <person name="Ma J."/>
        </authorList>
    </citation>
    <scope>NUCLEOTIDE SEQUENCE [LARGE SCALE GENOMIC DNA]</scope>
    <source>
        <strain evidence="2">JCM 17926</strain>
    </source>
</reference>
<organism evidence="1 2">
    <name type="scientific">Pontibacter saemangeumensis</name>
    <dbReference type="NCBI Taxonomy" id="1084525"/>
    <lineage>
        <taxon>Bacteria</taxon>
        <taxon>Pseudomonadati</taxon>
        <taxon>Bacteroidota</taxon>
        <taxon>Cytophagia</taxon>
        <taxon>Cytophagales</taxon>
        <taxon>Hymenobacteraceae</taxon>
        <taxon>Pontibacter</taxon>
    </lineage>
</organism>
<name>A0ABP8L8H4_9BACT</name>
<dbReference type="EMBL" id="BAABHC010000002">
    <property type="protein sequence ID" value="GAA4424891.1"/>
    <property type="molecule type" value="Genomic_DNA"/>
</dbReference>
<gene>
    <name evidence="1" type="ORF">GCM10023188_05230</name>
</gene>